<keyword evidence="2" id="KW-1185">Reference proteome</keyword>
<evidence type="ECO:0000313" key="1">
    <source>
        <dbReference type="EMBL" id="MBW0482844.1"/>
    </source>
</evidence>
<name>A0A9Q3GXT2_9BASI</name>
<dbReference type="EMBL" id="AVOT02006952">
    <property type="protein sequence ID" value="MBW0482844.1"/>
    <property type="molecule type" value="Genomic_DNA"/>
</dbReference>
<gene>
    <name evidence="1" type="ORF">O181_022559</name>
</gene>
<proteinExistence type="predicted"/>
<sequence>MKESMAPFSGETPISEKDIPKLCIQELRGNKRIFHIAANIHKNFNWLRRWALANAPYNPAYVPLEEKPHIPIEELNIPDLGTEIFEEVRESYQKEKKLYILTLNILIV</sequence>
<comment type="caution">
    <text evidence="1">The sequence shown here is derived from an EMBL/GenBank/DDBJ whole genome shotgun (WGS) entry which is preliminary data.</text>
</comment>
<protein>
    <submittedName>
        <fullName evidence="1">Uncharacterized protein</fullName>
    </submittedName>
</protein>
<organism evidence="1 2">
    <name type="scientific">Austropuccinia psidii MF-1</name>
    <dbReference type="NCBI Taxonomy" id="1389203"/>
    <lineage>
        <taxon>Eukaryota</taxon>
        <taxon>Fungi</taxon>
        <taxon>Dikarya</taxon>
        <taxon>Basidiomycota</taxon>
        <taxon>Pucciniomycotina</taxon>
        <taxon>Pucciniomycetes</taxon>
        <taxon>Pucciniales</taxon>
        <taxon>Sphaerophragmiaceae</taxon>
        <taxon>Austropuccinia</taxon>
    </lineage>
</organism>
<dbReference type="AlphaFoldDB" id="A0A9Q3GXT2"/>
<dbReference type="Proteomes" id="UP000765509">
    <property type="component" value="Unassembled WGS sequence"/>
</dbReference>
<dbReference type="OrthoDB" id="425619at2759"/>
<accession>A0A9Q3GXT2</accession>
<reference evidence="1" key="1">
    <citation type="submission" date="2021-03" db="EMBL/GenBank/DDBJ databases">
        <title>Draft genome sequence of rust myrtle Austropuccinia psidii MF-1, a brazilian biotype.</title>
        <authorList>
            <person name="Quecine M.C."/>
            <person name="Pachon D.M.R."/>
            <person name="Bonatelli M.L."/>
            <person name="Correr F.H."/>
            <person name="Franceschini L.M."/>
            <person name="Leite T.F."/>
            <person name="Margarido G.R.A."/>
            <person name="Almeida C.A."/>
            <person name="Ferrarezi J.A."/>
            <person name="Labate C.A."/>
        </authorList>
    </citation>
    <scope>NUCLEOTIDE SEQUENCE</scope>
    <source>
        <strain evidence="1">MF-1</strain>
    </source>
</reference>
<evidence type="ECO:0000313" key="2">
    <source>
        <dbReference type="Proteomes" id="UP000765509"/>
    </source>
</evidence>